<organism evidence="5 6">
    <name type="scientific">Kwoniella heveanensis BCC8398</name>
    <dbReference type="NCBI Taxonomy" id="1296120"/>
    <lineage>
        <taxon>Eukaryota</taxon>
        <taxon>Fungi</taxon>
        <taxon>Dikarya</taxon>
        <taxon>Basidiomycota</taxon>
        <taxon>Agaricomycotina</taxon>
        <taxon>Tremellomycetes</taxon>
        <taxon>Tremellales</taxon>
        <taxon>Cryptococcaceae</taxon>
        <taxon>Kwoniella</taxon>
    </lineage>
</organism>
<dbReference type="Pfam" id="PF00076">
    <property type="entry name" value="RRM_1"/>
    <property type="match status" value="1"/>
</dbReference>
<feature type="compositionally biased region" description="Basic and acidic residues" evidence="3">
    <location>
        <begin position="282"/>
        <end position="333"/>
    </location>
</feature>
<dbReference type="InterPro" id="IPR035979">
    <property type="entry name" value="RBD_domain_sf"/>
</dbReference>
<dbReference type="PANTHER" id="PTHR45880:SF1">
    <property type="entry name" value="RNA-BINDING MOTIF PROTEIN, X-LINKED 2"/>
    <property type="match status" value="1"/>
</dbReference>
<dbReference type="PROSITE" id="PS50102">
    <property type="entry name" value="RRM"/>
    <property type="match status" value="1"/>
</dbReference>
<dbReference type="SMART" id="SM00360">
    <property type="entry name" value="RRM"/>
    <property type="match status" value="1"/>
</dbReference>
<dbReference type="GO" id="GO:0005686">
    <property type="term" value="C:U2 snRNP"/>
    <property type="evidence" value="ECO:0007669"/>
    <property type="project" value="TreeGrafter"/>
</dbReference>
<accession>A0A1B9H4E9</accession>
<dbReference type="AlphaFoldDB" id="A0A1B9H4E9"/>
<feature type="compositionally biased region" description="Acidic residues" evidence="3">
    <location>
        <begin position="334"/>
        <end position="343"/>
    </location>
</feature>
<dbReference type="GO" id="GO:0071013">
    <property type="term" value="C:catalytic step 2 spliceosome"/>
    <property type="evidence" value="ECO:0007669"/>
    <property type="project" value="TreeGrafter"/>
</dbReference>
<feature type="domain" description="RRM" evidence="4">
    <location>
        <begin position="31"/>
        <end position="109"/>
    </location>
</feature>
<dbReference type="Proteomes" id="UP000092666">
    <property type="component" value="Unassembled WGS sequence"/>
</dbReference>
<name>A0A1B9H4E9_9TREE</name>
<dbReference type="GO" id="GO:0000398">
    <property type="term" value="P:mRNA splicing, via spliceosome"/>
    <property type="evidence" value="ECO:0007669"/>
    <property type="project" value="InterPro"/>
</dbReference>
<dbReference type="InterPro" id="IPR000504">
    <property type="entry name" value="RRM_dom"/>
</dbReference>
<evidence type="ECO:0000259" key="4">
    <source>
        <dbReference type="PROSITE" id="PS50102"/>
    </source>
</evidence>
<dbReference type="FunFam" id="3.30.70.330:FF:000609">
    <property type="entry name" value="U2 snRNP component IST3"/>
    <property type="match status" value="1"/>
</dbReference>
<dbReference type="InterPro" id="IPR045844">
    <property type="entry name" value="RRM_Ist3-like"/>
</dbReference>
<dbReference type="GO" id="GO:0003723">
    <property type="term" value="F:RNA binding"/>
    <property type="evidence" value="ECO:0007669"/>
    <property type="project" value="UniProtKB-UniRule"/>
</dbReference>
<dbReference type="EMBL" id="KI669492">
    <property type="protein sequence ID" value="OCF38145.1"/>
    <property type="molecule type" value="Genomic_DNA"/>
</dbReference>
<proteinExistence type="predicted"/>
<evidence type="ECO:0000256" key="3">
    <source>
        <dbReference type="SAM" id="MobiDB-lite"/>
    </source>
</evidence>
<feature type="compositionally biased region" description="Basic and acidic residues" evidence="3">
    <location>
        <begin position="197"/>
        <end position="222"/>
    </location>
</feature>
<reference evidence="6" key="2">
    <citation type="submission" date="2013-12" db="EMBL/GenBank/DDBJ databases">
        <title>Evolution of pathogenesis and genome organization in the Tremellales.</title>
        <authorList>
            <person name="Cuomo C."/>
            <person name="Litvintseva A."/>
            <person name="Heitman J."/>
            <person name="Chen Y."/>
            <person name="Sun S."/>
            <person name="Springer D."/>
            <person name="Dromer F."/>
            <person name="Young S."/>
            <person name="Zeng Q."/>
            <person name="Chapman S."/>
            <person name="Gujja S."/>
            <person name="Saif S."/>
            <person name="Birren B."/>
        </authorList>
    </citation>
    <scope>NUCLEOTIDE SEQUENCE [LARGE SCALE GENOMIC DNA]</scope>
    <source>
        <strain evidence="6">BCC8398</strain>
    </source>
</reference>
<evidence type="ECO:0000313" key="5">
    <source>
        <dbReference type="EMBL" id="OCF38145.1"/>
    </source>
</evidence>
<keyword evidence="6" id="KW-1185">Reference proteome</keyword>
<evidence type="ECO:0000313" key="6">
    <source>
        <dbReference type="Proteomes" id="UP000092666"/>
    </source>
</evidence>
<dbReference type="InterPro" id="IPR051847">
    <property type="entry name" value="RNA_proc/Spliceosome_comp"/>
</dbReference>
<dbReference type="InterPro" id="IPR012677">
    <property type="entry name" value="Nucleotide-bd_a/b_plait_sf"/>
</dbReference>
<evidence type="ECO:0000256" key="2">
    <source>
        <dbReference type="PROSITE-ProRule" id="PRU00176"/>
    </source>
</evidence>
<feature type="region of interest" description="Disordered" evidence="3">
    <location>
        <begin position="106"/>
        <end position="343"/>
    </location>
</feature>
<dbReference type="PANTHER" id="PTHR45880">
    <property type="entry name" value="RNA-BINDING MOTIF PROTEIN, X-LINKED 2"/>
    <property type="match status" value="1"/>
</dbReference>
<sequence>MNTIREINKINERELQLGVKGSWHDEYKDSAYIFVGGLAYELTEGDVITIFSQWGEIMDVNLPRDKETGKTKGFGFLMYEDQRSTVLAVDNMNGAQVLGRTIRVDHTRNYRQPGKKNEEGEYEEPEGPTYNAMPPVLEGSDASDSSESEPDDLDEEDPMAAYLRNEKKAAKKKDKLKSITNGTDGADKKRKDKKRKHEGESKEERRARKEEKRAKKDAKKLGLEGSKPIRVKEEEQPDRERDMNRVREDRSPAQSRNRRREDGYEDDDGASVPTWEKKKGRGDRDDWRDGKFELERERERDRARQRERDGRSTRPDYDRERNNQRGSERHDSMEAETAETEPEIDTQIGSGITAAIENEVETIMRMMTLAEILWIATHLTIEIGVGITMNEIVSVIESMEGGSHS</sequence>
<dbReference type="SUPFAM" id="SSF54928">
    <property type="entry name" value="RNA-binding domain, RBD"/>
    <property type="match status" value="1"/>
</dbReference>
<feature type="compositionally biased region" description="Basic and acidic residues" evidence="3">
    <location>
        <begin position="230"/>
        <end position="251"/>
    </location>
</feature>
<dbReference type="CDD" id="cd12411">
    <property type="entry name" value="RRM_ist3_like"/>
    <property type="match status" value="1"/>
</dbReference>
<feature type="compositionally biased region" description="Acidic residues" evidence="3">
    <location>
        <begin position="144"/>
        <end position="158"/>
    </location>
</feature>
<evidence type="ECO:0000256" key="1">
    <source>
        <dbReference type="ARBA" id="ARBA00022884"/>
    </source>
</evidence>
<reference evidence="5 6" key="1">
    <citation type="submission" date="2013-07" db="EMBL/GenBank/DDBJ databases">
        <title>The Genome Sequence of Cryptococcus heveanensis BCC8398.</title>
        <authorList>
            <consortium name="The Broad Institute Genome Sequencing Platform"/>
            <person name="Cuomo C."/>
            <person name="Litvintseva A."/>
            <person name="Chen Y."/>
            <person name="Heitman J."/>
            <person name="Sun S."/>
            <person name="Springer D."/>
            <person name="Dromer F."/>
            <person name="Young S.K."/>
            <person name="Zeng Q."/>
            <person name="Gargeya S."/>
            <person name="Fitzgerald M."/>
            <person name="Abouelleil A."/>
            <person name="Alvarado L."/>
            <person name="Berlin A.M."/>
            <person name="Chapman S.B."/>
            <person name="Dewar J."/>
            <person name="Goldberg J."/>
            <person name="Griggs A."/>
            <person name="Gujja S."/>
            <person name="Hansen M."/>
            <person name="Howarth C."/>
            <person name="Imamovic A."/>
            <person name="Larimer J."/>
            <person name="McCowan C."/>
            <person name="Murphy C."/>
            <person name="Pearson M."/>
            <person name="Priest M."/>
            <person name="Roberts A."/>
            <person name="Saif S."/>
            <person name="Shea T."/>
            <person name="Sykes S."/>
            <person name="Wortman J."/>
            <person name="Nusbaum C."/>
            <person name="Birren B."/>
        </authorList>
    </citation>
    <scope>NUCLEOTIDE SEQUENCE [LARGE SCALE GENOMIC DNA]</scope>
    <source>
        <strain evidence="5 6">BCC8398</strain>
    </source>
</reference>
<protein>
    <submittedName>
        <fullName evidence="5">RNA-binding domain-containing protein, X-linked 2</fullName>
    </submittedName>
</protein>
<keyword evidence="1 2" id="KW-0694">RNA-binding</keyword>
<gene>
    <name evidence="5" type="ORF">I316_00369</name>
</gene>
<dbReference type="STRING" id="1296120.A0A1B9H4E9"/>
<dbReference type="Gene3D" id="3.30.70.330">
    <property type="match status" value="1"/>
</dbReference>
<dbReference type="GO" id="GO:0071011">
    <property type="term" value="C:precatalytic spliceosome"/>
    <property type="evidence" value="ECO:0007669"/>
    <property type="project" value="TreeGrafter"/>
</dbReference>
<dbReference type="OrthoDB" id="2573941at2759"/>